<dbReference type="Proteomes" id="UP001159363">
    <property type="component" value="Chromosome 1"/>
</dbReference>
<protein>
    <submittedName>
        <fullName evidence="1">Uncharacterized protein</fullName>
    </submittedName>
</protein>
<evidence type="ECO:0000313" key="1">
    <source>
        <dbReference type="EMBL" id="KAJ8895859.1"/>
    </source>
</evidence>
<reference evidence="1 2" key="1">
    <citation type="submission" date="2023-02" db="EMBL/GenBank/DDBJ databases">
        <title>LHISI_Scaffold_Assembly.</title>
        <authorList>
            <person name="Stuart O.P."/>
            <person name="Cleave R."/>
            <person name="Magrath M.J.L."/>
            <person name="Mikheyev A.S."/>
        </authorList>
    </citation>
    <scope>NUCLEOTIDE SEQUENCE [LARGE SCALE GENOMIC DNA]</scope>
    <source>
        <strain evidence="1">Daus_M_001</strain>
        <tissue evidence="1">Leg muscle</tissue>
    </source>
</reference>
<gene>
    <name evidence="1" type="ORF">PR048_001199</name>
</gene>
<name>A0ABQ9IGU0_9NEOP</name>
<evidence type="ECO:0000313" key="2">
    <source>
        <dbReference type="Proteomes" id="UP001159363"/>
    </source>
</evidence>
<keyword evidence="2" id="KW-1185">Reference proteome</keyword>
<proteinExistence type="predicted"/>
<sequence>MELQVCSVVVNSKVTDAKLLMLQQYTERDHEPQSLCRIIRVGWPEKLQKVSPELKQYWTYREDLSYAYGLVLKGKAILYLGPFTLLTKGKKSAYKKQVEQFFGMASDVPAFVENCEVCKEFRKSNYRQPLFPHPIPD</sequence>
<dbReference type="EMBL" id="JARBHB010000001">
    <property type="protein sequence ID" value="KAJ8895859.1"/>
    <property type="molecule type" value="Genomic_DNA"/>
</dbReference>
<accession>A0ABQ9IGU0</accession>
<organism evidence="1 2">
    <name type="scientific">Dryococelus australis</name>
    <dbReference type="NCBI Taxonomy" id="614101"/>
    <lineage>
        <taxon>Eukaryota</taxon>
        <taxon>Metazoa</taxon>
        <taxon>Ecdysozoa</taxon>
        <taxon>Arthropoda</taxon>
        <taxon>Hexapoda</taxon>
        <taxon>Insecta</taxon>
        <taxon>Pterygota</taxon>
        <taxon>Neoptera</taxon>
        <taxon>Polyneoptera</taxon>
        <taxon>Phasmatodea</taxon>
        <taxon>Verophasmatodea</taxon>
        <taxon>Anareolatae</taxon>
        <taxon>Phasmatidae</taxon>
        <taxon>Eurycanthinae</taxon>
        <taxon>Dryococelus</taxon>
    </lineage>
</organism>
<comment type="caution">
    <text evidence="1">The sequence shown here is derived from an EMBL/GenBank/DDBJ whole genome shotgun (WGS) entry which is preliminary data.</text>
</comment>